<dbReference type="PANTHER" id="PTHR21089:SF1">
    <property type="entry name" value="BIFUNCTIONAL 3-DEHYDROQUINATE DEHYDRATASE_SHIKIMATE DEHYDROGENASE, CHLOROPLASTIC"/>
    <property type="match status" value="1"/>
</dbReference>
<dbReference type="STRING" id="223184.AS25_03720"/>
<dbReference type="InterPro" id="IPR007698">
    <property type="entry name" value="AlaDH/PNT_NAD(H)-bd"/>
</dbReference>
<dbReference type="InterPro" id="IPR013708">
    <property type="entry name" value="Shikimate_DH-bd_N"/>
</dbReference>
<gene>
    <name evidence="5" type="ORF">AS25_03720</name>
</gene>
<evidence type="ECO:0000259" key="4">
    <source>
        <dbReference type="Pfam" id="PF08501"/>
    </source>
</evidence>
<reference evidence="5 6" key="1">
    <citation type="submission" date="2014-09" db="EMBL/GenBank/DDBJ databases">
        <title>High-quality draft genome sequence of Kocuria marina SO9-6, an actinobacterium isolated from a copper mine.</title>
        <authorList>
            <person name="Castro D.B."/>
            <person name="Pereira L.B."/>
            <person name="Silva M.V."/>
            <person name="Silva B.P."/>
            <person name="Zanardi B.R."/>
            <person name="Carlos C."/>
            <person name="Belgini D.R."/>
            <person name="Limache E.G."/>
            <person name="Lacerda G.V."/>
            <person name="Nery M.B."/>
            <person name="Gomes M.B."/>
            <person name="Souza S."/>
            <person name="Silva T.M."/>
            <person name="Rodrigues V.D."/>
            <person name="Paulino L.C."/>
            <person name="Vicentini R."/>
            <person name="Ferraz L.F."/>
            <person name="Ottoboni L.M."/>
        </authorList>
    </citation>
    <scope>NUCLEOTIDE SEQUENCE [LARGE SCALE GENOMIC DNA]</scope>
    <source>
        <strain evidence="5 6">SO9-6</strain>
    </source>
</reference>
<dbReference type="InterPro" id="IPR036291">
    <property type="entry name" value="NAD(P)-bd_dom_sf"/>
</dbReference>
<dbReference type="SUPFAM" id="SSF51735">
    <property type="entry name" value="NAD(P)-binding Rossmann-fold domains"/>
    <property type="match status" value="1"/>
</dbReference>
<feature type="domain" description="Shikimate dehydrogenase substrate binding N-terminal" evidence="4">
    <location>
        <begin position="10"/>
        <end position="93"/>
    </location>
</feature>
<evidence type="ECO:0000313" key="5">
    <source>
        <dbReference type="EMBL" id="KHE74917.1"/>
    </source>
</evidence>
<dbReference type="Pfam" id="PF08501">
    <property type="entry name" value="Shikimate_dh_N"/>
    <property type="match status" value="1"/>
</dbReference>
<dbReference type="GO" id="GO:0004764">
    <property type="term" value="F:shikimate 3-dehydrogenase (NADP+) activity"/>
    <property type="evidence" value="ECO:0007669"/>
    <property type="project" value="InterPro"/>
</dbReference>
<dbReference type="eggNOG" id="COG0169">
    <property type="taxonomic scope" value="Bacteria"/>
</dbReference>
<comment type="pathway">
    <text evidence="1">Metabolic intermediate biosynthesis; chorismate biosynthesis; chorismate from D-erythrose 4-phosphate and phosphoenolpyruvate: step 4/7.</text>
</comment>
<dbReference type="RefSeq" id="WP_035961747.1">
    <property type="nucleotide sequence ID" value="NZ_JROM01000016.1"/>
</dbReference>
<dbReference type="PANTHER" id="PTHR21089">
    <property type="entry name" value="SHIKIMATE DEHYDROGENASE"/>
    <property type="match status" value="1"/>
</dbReference>
<evidence type="ECO:0000256" key="1">
    <source>
        <dbReference type="ARBA" id="ARBA00004871"/>
    </source>
</evidence>
<name>A0A0B0DFJ5_9MICC</name>
<dbReference type="InterPro" id="IPR022893">
    <property type="entry name" value="Shikimate_DH_fam"/>
</dbReference>
<dbReference type="Gene3D" id="3.40.50.10860">
    <property type="entry name" value="Leucine Dehydrogenase, chain A, domain 1"/>
    <property type="match status" value="1"/>
</dbReference>
<dbReference type="GO" id="GO:0009423">
    <property type="term" value="P:chorismate biosynthetic process"/>
    <property type="evidence" value="ECO:0007669"/>
    <property type="project" value="TreeGrafter"/>
</dbReference>
<dbReference type="Proteomes" id="UP000030664">
    <property type="component" value="Unassembled WGS sequence"/>
</dbReference>
<evidence type="ECO:0000259" key="3">
    <source>
        <dbReference type="Pfam" id="PF01262"/>
    </source>
</evidence>
<organism evidence="5 6">
    <name type="scientific">Kocuria marina</name>
    <dbReference type="NCBI Taxonomy" id="223184"/>
    <lineage>
        <taxon>Bacteria</taxon>
        <taxon>Bacillati</taxon>
        <taxon>Actinomycetota</taxon>
        <taxon>Actinomycetes</taxon>
        <taxon>Micrococcales</taxon>
        <taxon>Micrococcaceae</taxon>
        <taxon>Kocuria</taxon>
    </lineage>
</organism>
<evidence type="ECO:0000256" key="2">
    <source>
        <dbReference type="ARBA" id="ARBA00023141"/>
    </source>
</evidence>
<comment type="caution">
    <text evidence="5">The sequence shown here is derived from an EMBL/GenBank/DDBJ whole genome shotgun (WGS) entry which is preliminary data.</text>
</comment>
<keyword evidence="2" id="KW-0028">Amino-acid biosynthesis</keyword>
<protein>
    <submittedName>
        <fullName evidence="5">Shikimate dehydrogenase</fullName>
    </submittedName>
</protein>
<dbReference type="SUPFAM" id="SSF53223">
    <property type="entry name" value="Aminoacid dehydrogenase-like, N-terminal domain"/>
    <property type="match status" value="1"/>
</dbReference>
<dbReference type="AlphaFoldDB" id="A0A0B0DFJ5"/>
<dbReference type="GO" id="GO:0009073">
    <property type="term" value="P:aromatic amino acid family biosynthetic process"/>
    <property type="evidence" value="ECO:0007669"/>
    <property type="project" value="UniProtKB-KW"/>
</dbReference>
<dbReference type="InterPro" id="IPR046346">
    <property type="entry name" value="Aminoacid_DH-like_N_sf"/>
</dbReference>
<dbReference type="GO" id="GO:0019632">
    <property type="term" value="P:shikimate metabolic process"/>
    <property type="evidence" value="ECO:0007669"/>
    <property type="project" value="TreeGrafter"/>
</dbReference>
<feature type="domain" description="Alanine dehydrogenase/pyridine nucleotide transhydrogenase NAD(H)-binding" evidence="3">
    <location>
        <begin position="114"/>
        <end position="198"/>
    </location>
</feature>
<dbReference type="GO" id="GO:0005829">
    <property type="term" value="C:cytosol"/>
    <property type="evidence" value="ECO:0007669"/>
    <property type="project" value="TreeGrafter"/>
</dbReference>
<dbReference type="Gene3D" id="3.40.50.720">
    <property type="entry name" value="NAD(P)-binding Rossmann-like Domain"/>
    <property type="match status" value="1"/>
</dbReference>
<accession>A0A0B0DFJ5</accession>
<sequence>MTRSSVRAAVLGHPVDHSLSPVLHAAAYEALGLTAHYTRRDVPVGEWDTFWAGARAAGDWGGFSVTMPLKPLAARDADRVTPLVRALGVANTLTFEDDGRVVADNTDVMGIMSAVSAAGAIPGTPRAVVLGGGATASAAVAALHGLGAETVDVVVRTPSRARTLEAVARAVGTEVRTVAWEHAAEALHTADVVVATLPPRGADELALQWRAQAPSVSGVLLDAAYDPWPSRLASAWQDAGGAIAPGVDMLIFQAVDQVRWFTQGDPRAAVPHEDRVTAAMCRAVGRPERGIPQRVRTAQATRLAP</sequence>
<proteinExistence type="predicted"/>
<dbReference type="Pfam" id="PF01262">
    <property type="entry name" value="AlaDh_PNT_C"/>
    <property type="match status" value="1"/>
</dbReference>
<evidence type="ECO:0000313" key="6">
    <source>
        <dbReference type="Proteomes" id="UP000030664"/>
    </source>
</evidence>
<dbReference type="GO" id="GO:0050661">
    <property type="term" value="F:NADP binding"/>
    <property type="evidence" value="ECO:0007669"/>
    <property type="project" value="TreeGrafter"/>
</dbReference>
<dbReference type="EMBL" id="JROM01000016">
    <property type="protein sequence ID" value="KHE74917.1"/>
    <property type="molecule type" value="Genomic_DNA"/>
</dbReference>
<keyword evidence="2" id="KW-0057">Aromatic amino acid biosynthesis</keyword>